<keyword evidence="5" id="KW-0479">Metal-binding</keyword>
<dbReference type="Gene3D" id="3.30.60.60">
    <property type="entry name" value="N-acetyl transferase-like"/>
    <property type="match status" value="1"/>
</dbReference>
<dbReference type="InterPro" id="IPR002717">
    <property type="entry name" value="HAT_MYST-type"/>
</dbReference>
<dbReference type="GO" id="GO:0003712">
    <property type="term" value="F:transcription coregulator activity"/>
    <property type="evidence" value="ECO:0007669"/>
    <property type="project" value="TreeGrafter"/>
</dbReference>
<feature type="compositionally biased region" description="Low complexity" evidence="13">
    <location>
        <begin position="297"/>
        <end position="312"/>
    </location>
</feature>
<evidence type="ECO:0000256" key="9">
    <source>
        <dbReference type="ARBA" id="ARBA00022990"/>
    </source>
</evidence>
<dbReference type="Pfam" id="PF17772">
    <property type="entry name" value="zf-MYST"/>
    <property type="match status" value="1"/>
</dbReference>
<keyword evidence="4" id="KW-0808">Transferase</keyword>
<dbReference type="InterPro" id="IPR050603">
    <property type="entry name" value="MYST_HAT"/>
</dbReference>
<comment type="subcellular location">
    <subcellularLocation>
        <location evidence="1 12">Nucleus</location>
    </subcellularLocation>
</comment>
<proteinExistence type="inferred from homology"/>
<evidence type="ECO:0000256" key="5">
    <source>
        <dbReference type="ARBA" id="ARBA00022723"/>
    </source>
</evidence>
<evidence type="ECO:0000256" key="8">
    <source>
        <dbReference type="ARBA" id="ARBA00022853"/>
    </source>
</evidence>
<sequence length="355" mass="41797">MVDDDSMNDDDDDGDDQFDIPDNTKHITSIQLGQIDIDCWYHSPYIDTDDGSNEKNRTIDKLYICEYCLRYFLHNKNYRQHMNECNRRQPPGRKIYEDLNGLSVYEVDGNTSELYCQCLCLLAKLFLERKTIYFDVSPFLFYVLVESDKRMKNVQHIIGYFSKEKLSDEFYNLACLMVLPHRQRQGFGRFLISLSYELTKLEKKTGSPEKPLSALGQMTYKSYWHSTILTKLDEYRRSQTHATVTQLSMDTGICIEDVIQTLIDLQLAHTGTTIIETHYKQQEARDQRHHRRRQKSNGDYDQNDNNNNTLHSNSVLTIDEDLLHSTIARLSNENLSSKNDQHIFDRNYLRLINRR</sequence>
<feature type="compositionally biased region" description="Acidic residues" evidence="13">
    <location>
        <begin position="1"/>
        <end position="19"/>
    </location>
</feature>
<keyword evidence="6" id="KW-0863">Zinc-finger</keyword>
<evidence type="ECO:0000313" key="16">
    <source>
        <dbReference type="Proteomes" id="UP000663889"/>
    </source>
</evidence>
<keyword evidence="10 12" id="KW-0539">Nucleus</keyword>
<keyword evidence="9" id="KW-0007">Acetylation</keyword>
<evidence type="ECO:0000256" key="1">
    <source>
        <dbReference type="ARBA" id="ARBA00004123"/>
    </source>
</evidence>
<dbReference type="InterPro" id="IPR040706">
    <property type="entry name" value="Zf-MYST"/>
</dbReference>
<dbReference type="InterPro" id="IPR016181">
    <property type="entry name" value="Acyl_CoA_acyltransferase"/>
</dbReference>
<dbReference type="GO" id="GO:0000785">
    <property type="term" value="C:chromatin"/>
    <property type="evidence" value="ECO:0007669"/>
    <property type="project" value="TreeGrafter"/>
</dbReference>
<dbReference type="GO" id="GO:0008270">
    <property type="term" value="F:zinc ion binding"/>
    <property type="evidence" value="ECO:0007669"/>
    <property type="project" value="UniProtKB-KW"/>
</dbReference>
<dbReference type="EC" id="2.3.1.48" evidence="3 12"/>
<dbReference type="Gene3D" id="3.40.630.30">
    <property type="match status" value="1"/>
</dbReference>
<evidence type="ECO:0000256" key="11">
    <source>
        <dbReference type="PIRSR" id="PIRSR602717-51"/>
    </source>
</evidence>
<dbReference type="PROSITE" id="PS51726">
    <property type="entry name" value="MYST_HAT"/>
    <property type="match status" value="1"/>
</dbReference>
<comment type="caution">
    <text evidence="15">The sequence shown here is derived from an EMBL/GenBank/DDBJ whole genome shotgun (WGS) entry which is preliminary data.</text>
</comment>
<dbReference type="AlphaFoldDB" id="A0A815L217"/>
<keyword evidence="7" id="KW-0862">Zinc</keyword>
<dbReference type="GO" id="GO:0003682">
    <property type="term" value="F:chromatin binding"/>
    <property type="evidence" value="ECO:0007669"/>
    <property type="project" value="TreeGrafter"/>
</dbReference>
<evidence type="ECO:0000256" key="10">
    <source>
        <dbReference type="ARBA" id="ARBA00023242"/>
    </source>
</evidence>
<keyword evidence="8" id="KW-0156">Chromatin regulator</keyword>
<protein>
    <recommendedName>
        <fullName evidence="3 12">Histone acetyltransferase</fullName>
        <ecNumber evidence="3 12">2.3.1.48</ecNumber>
    </recommendedName>
</protein>
<dbReference type="GO" id="GO:0004402">
    <property type="term" value="F:histone acetyltransferase activity"/>
    <property type="evidence" value="ECO:0007669"/>
    <property type="project" value="InterPro"/>
</dbReference>
<feature type="region of interest" description="Disordered" evidence="13">
    <location>
        <begin position="1"/>
        <end position="22"/>
    </location>
</feature>
<dbReference type="Gene3D" id="1.10.10.10">
    <property type="entry name" value="Winged helix-like DNA-binding domain superfamily/Winged helix DNA-binding domain"/>
    <property type="match status" value="1"/>
</dbReference>
<feature type="active site" description="Proton donor/acceptor" evidence="11">
    <location>
        <position position="209"/>
    </location>
</feature>
<dbReference type="GO" id="GO:0006357">
    <property type="term" value="P:regulation of transcription by RNA polymerase II"/>
    <property type="evidence" value="ECO:0007669"/>
    <property type="project" value="TreeGrafter"/>
</dbReference>
<name>A0A815L217_9BILA</name>
<dbReference type="EMBL" id="CAJNOU010003626">
    <property type="protein sequence ID" value="CAF1400742.1"/>
    <property type="molecule type" value="Genomic_DNA"/>
</dbReference>
<comment type="catalytic activity">
    <reaction evidence="12">
        <text>L-lysyl-[protein] + acetyl-CoA = N(6)-acetyl-L-lysyl-[protein] + CoA + H(+)</text>
        <dbReference type="Rhea" id="RHEA:45948"/>
        <dbReference type="Rhea" id="RHEA-COMP:9752"/>
        <dbReference type="Rhea" id="RHEA-COMP:10731"/>
        <dbReference type="ChEBI" id="CHEBI:15378"/>
        <dbReference type="ChEBI" id="CHEBI:29969"/>
        <dbReference type="ChEBI" id="CHEBI:57287"/>
        <dbReference type="ChEBI" id="CHEBI:57288"/>
        <dbReference type="ChEBI" id="CHEBI:61930"/>
        <dbReference type="EC" id="2.3.1.48"/>
    </reaction>
</comment>
<dbReference type="Proteomes" id="UP000663889">
    <property type="component" value="Unassembled WGS sequence"/>
</dbReference>
<evidence type="ECO:0000256" key="13">
    <source>
        <dbReference type="SAM" id="MobiDB-lite"/>
    </source>
</evidence>
<reference evidence="15" key="1">
    <citation type="submission" date="2021-02" db="EMBL/GenBank/DDBJ databases">
        <authorList>
            <person name="Nowell W R."/>
        </authorList>
    </citation>
    <scope>NUCLEOTIDE SEQUENCE</scope>
</reference>
<evidence type="ECO:0000256" key="6">
    <source>
        <dbReference type="ARBA" id="ARBA00022771"/>
    </source>
</evidence>
<dbReference type="InterPro" id="IPR036388">
    <property type="entry name" value="WH-like_DNA-bd_sf"/>
</dbReference>
<evidence type="ECO:0000256" key="12">
    <source>
        <dbReference type="RuleBase" id="RU361211"/>
    </source>
</evidence>
<evidence type="ECO:0000256" key="2">
    <source>
        <dbReference type="ARBA" id="ARBA00010107"/>
    </source>
</evidence>
<evidence type="ECO:0000313" key="15">
    <source>
        <dbReference type="EMBL" id="CAF1400742.1"/>
    </source>
</evidence>
<evidence type="ECO:0000256" key="3">
    <source>
        <dbReference type="ARBA" id="ARBA00013184"/>
    </source>
</evidence>
<accession>A0A815L217</accession>
<gene>
    <name evidence="15" type="ORF">SEV965_LOCUS31430</name>
</gene>
<dbReference type="Pfam" id="PF01853">
    <property type="entry name" value="MOZ_SAS"/>
    <property type="match status" value="1"/>
</dbReference>
<evidence type="ECO:0000259" key="14">
    <source>
        <dbReference type="PROSITE" id="PS51726"/>
    </source>
</evidence>
<dbReference type="SUPFAM" id="SSF55729">
    <property type="entry name" value="Acyl-CoA N-acyltransferases (Nat)"/>
    <property type="match status" value="1"/>
</dbReference>
<feature type="region of interest" description="Disordered" evidence="13">
    <location>
        <begin position="279"/>
        <end position="312"/>
    </location>
</feature>
<dbReference type="CDD" id="cd04301">
    <property type="entry name" value="NAT_SF"/>
    <property type="match status" value="1"/>
</dbReference>
<organism evidence="15 16">
    <name type="scientific">Rotaria sordida</name>
    <dbReference type="NCBI Taxonomy" id="392033"/>
    <lineage>
        <taxon>Eukaryota</taxon>
        <taxon>Metazoa</taxon>
        <taxon>Spiralia</taxon>
        <taxon>Gnathifera</taxon>
        <taxon>Rotifera</taxon>
        <taxon>Eurotatoria</taxon>
        <taxon>Bdelloidea</taxon>
        <taxon>Philodinida</taxon>
        <taxon>Philodinidae</taxon>
        <taxon>Rotaria</taxon>
    </lineage>
</organism>
<dbReference type="PANTHER" id="PTHR10615">
    <property type="entry name" value="HISTONE ACETYLTRANSFERASE"/>
    <property type="match status" value="1"/>
</dbReference>
<dbReference type="GO" id="GO:0005634">
    <property type="term" value="C:nucleus"/>
    <property type="evidence" value="ECO:0007669"/>
    <property type="project" value="UniProtKB-SubCell"/>
</dbReference>
<dbReference type="PANTHER" id="PTHR10615:SF161">
    <property type="entry name" value="HISTONE ACETYLTRANSFERASE KAT7"/>
    <property type="match status" value="1"/>
</dbReference>
<evidence type="ECO:0000256" key="4">
    <source>
        <dbReference type="ARBA" id="ARBA00022679"/>
    </source>
</evidence>
<feature type="domain" description="MYST-type HAT" evidence="14">
    <location>
        <begin position="22"/>
        <end position="302"/>
    </location>
</feature>
<evidence type="ECO:0000256" key="7">
    <source>
        <dbReference type="ARBA" id="ARBA00022833"/>
    </source>
</evidence>
<comment type="similarity">
    <text evidence="2 12">Belongs to the MYST (SAS/MOZ) family.</text>
</comment>